<dbReference type="Gene3D" id="3.40.50.620">
    <property type="entry name" value="HUPs"/>
    <property type="match status" value="1"/>
</dbReference>
<reference evidence="11" key="1">
    <citation type="journal article" date="2017" name="Genome Announc.">
        <title>Draft Genome Sequence of Terrimicrobium sacchariphilum NM-5T, a Facultative Anaerobic Soil Bacterium of the Class Spartobacteria.</title>
        <authorList>
            <person name="Qiu Y.L."/>
            <person name="Tourlousse D.M."/>
            <person name="Matsuura N."/>
            <person name="Ohashi A."/>
            <person name="Sekiguchi Y."/>
        </authorList>
    </citation>
    <scope>NUCLEOTIDE SEQUENCE [LARGE SCALE GENOMIC DNA]</scope>
    <source>
        <strain evidence="11">NM-5</strain>
    </source>
</reference>
<evidence type="ECO:0000259" key="9">
    <source>
        <dbReference type="Pfam" id="PF09179"/>
    </source>
</evidence>
<comment type="function">
    <text evidence="7">Ligates lysine onto the cytidine present at position 34 of the AUA codon-specific tRNA(Ile) that contains the anticodon CAU, in an ATP-dependent manner. Cytidine is converted to lysidine, thus changing the amino acid specificity of the tRNA from methionine to isoleucine.</text>
</comment>
<evidence type="ECO:0000256" key="4">
    <source>
        <dbReference type="ARBA" id="ARBA00022741"/>
    </source>
</evidence>
<dbReference type="PANTHER" id="PTHR43033:SF1">
    <property type="entry name" value="TRNA(ILE)-LYSIDINE SYNTHASE-RELATED"/>
    <property type="match status" value="1"/>
</dbReference>
<comment type="subcellular location">
    <subcellularLocation>
        <location evidence="7">Cytoplasm</location>
    </subcellularLocation>
</comment>
<keyword evidence="5 7" id="KW-0067">ATP-binding</keyword>
<dbReference type="SUPFAM" id="SSF52402">
    <property type="entry name" value="Adenine nucleotide alpha hydrolases-like"/>
    <property type="match status" value="1"/>
</dbReference>
<evidence type="ECO:0000256" key="6">
    <source>
        <dbReference type="ARBA" id="ARBA00048539"/>
    </source>
</evidence>
<dbReference type="GO" id="GO:0006400">
    <property type="term" value="P:tRNA modification"/>
    <property type="evidence" value="ECO:0007669"/>
    <property type="project" value="UniProtKB-UniRule"/>
</dbReference>
<protein>
    <recommendedName>
        <fullName evidence="7">tRNA(Ile)-lysidine synthase</fullName>
        <ecNumber evidence="7">6.3.4.19</ecNumber>
    </recommendedName>
    <alternativeName>
        <fullName evidence="7">tRNA(Ile)-2-lysyl-cytidine synthase</fullName>
    </alternativeName>
    <alternativeName>
        <fullName evidence="7">tRNA(Ile)-lysidine synthetase</fullName>
    </alternativeName>
</protein>
<keyword evidence="4 7" id="KW-0547">Nucleotide-binding</keyword>
<dbReference type="GO" id="GO:0032267">
    <property type="term" value="F:tRNA(Ile)-lysidine synthase activity"/>
    <property type="evidence" value="ECO:0007669"/>
    <property type="project" value="UniProtKB-EC"/>
</dbReference>
<dbReference type="STRING" id="690879.TSACC_22607"/>
<dbReference type="InterPro" id="IPR012094">
    <property type="entry name" value="tRNA_Ile_lys_synt"/>
</dbReference>
<dbReference type="OrthoDB" id="9807403at2"/>
<feature type="binding site" evidence="7">
    <location>
        <begin position="34"/>
        <end position="39"/>
    </location>
    <ligand>
        <name>ATP</name>
        <dbReference type="ChEBI" id="CHEBI:30616"/>
    </ligand>
</feature>
<keyword evidence="11" id="KW-1185">Reference proteome</keyword>
<dbReference type="Pfam" id="PF09179">
    <property type="entry name" value="TilS"/>
    <property type="match status" value="1"/>
</dbReference>
<dbReference type="FunCoup" id="A0A146GA97">
    <property type="interactions" value="282"/>
</dbReference>
<proteinExistence type="inferred from homology"/>
<dbReference type="InterPro" id="IPR011063">
    <property type="entry name" value="TilS/TtcA_N"/>
</dbReference>
<dbReference type="SUPFAM" id="SSF82829">
    <property type="entry name" value="MesJ substrate recognition domain-like"/>
    <property type="match status" value="1"/>
</dbReference>
<evidence type="ECO:0000313" key="10">
    <source>
        <dbReference type="EMBL" id="GAT34183.1"/>
    </source>
</evidence>
<dbReference type="EC" id="6.3.4.19" evidence="7"/>
<dbReference type="InterPro" id="IPR014729">
    <property type="entry name" value="Rossmann-like_a/b/a_fold"/>
</dbReference>
<comment type="similarity">
    <text evidence="7">Belongs to the tRNA(Ile)-lysidine synthase family.</text>
</comment>
<evidence type="ECO:0000313" key="11">
    <source>
        <dbReference type="Proteomes" id="UP000076023"/>
    </source>
</evidence>
<gene>
    <name evidence="7" type="primary">tilS</name>
    <name evidence="10" type="ORF">TSACC_22607</name>
</gene>
<keyword evidence="3 7" id="KW-0819">tRNA processing</keyword>
<feature type="domain" description="tRNA(Ile)-lysidine/2-thiocytidine synthase N-terminal" evidence="8">
    <location>
        <begin position="28"/>
        <end position="213"/>
    </location>
</feature>
<organism evidence="10 11">
    <name type="scientific">Terrimicrobium sacchariphilum</name>
    <dbReference type="NCBI Taxonomy" id="690879"/>
    <lineage>
        <taxon>Bacteria</taxon>
        <taxon>Pseudomonadati</taxon>
        <taxon>Verrucomicrobiota</taxon>
        <taxon>Terrimicrobiia</taxon>
        <taxon>Terrimicrobiales</taxon>
        <taxon>Terrimicrobiaceae</taxon>
        <taxon>Terrimicrobium</taxon>
    </lineage>
</organism>
<dbReference type="InterPro" id="IPR012795">
    <property type="entry name" value="tRNA_Ile_lys_synt_N"/>
</dbReference>
<dbReference type="GO" id="GO:0005524">
    <property type="term" value="F:ATP binding"/>
    <property type="evidence" value="ECO:0007669"/>
    <property type="project" value="UniProtKB-UniRule"/>
</dbReference>
<comment type="catalytic activity">
    <reaction evidence="6 7">
        <text>cytidine(34) in tRNA(Ile2) + L-lysine + ATP = lysidine(34) in tRNA(Ile2) + AMP + diphosphate + H(+)</text>
        <dbReference type="Rhea" id="RHEA:43744"/>
        <dbReference type="Rhea" id="RHEA-COMP:10625"/>
        <dbReference type="Rhea" id="RHEA-COMP:10670"/>
        <dbReference type="ChEBI" id="CHEBI:15378"/>
        <dbReference type="ChEBI" id="CHEBI:30616"/>
        <dbReference type="ChEBI" id="CHEBI:32551"/>
        <dbReference type="ChEBI" id="CHEBI:33019"/>
        <dbReference type="ChEBI" id="CHEBI:82748"/>
        <dbReference type="ChEBI" id="CHEBI:83665"/>
        <dbReference type="ChEBI" id="CHEBI:456215"/>
        <dbReference type="EC" id="6.3.4.19"/>
    </reaction>
</comment>
<comment type="domain">
    <text evidence="7">The N-terminal region contains the highly conserved SGGXDS motif, predicted to be a P-loop motif involved in ATP binding.</text>
</comment>
<dbReference type="NCBIfam" id="TIGR02432">
    <property type="entry name" value="lysidine_TilS_N"/>
    <property type="match status" value="1"/>
</dbReference>
<sequence length="326" mass="36602">MTTSADNASPDFLQDLSAAVDAYSPRRKYLIGVSGGRDSMALLHGLRALGFRHLVVCHLDHGLRGAASRADARLVEKAAKKLGYRFLGESCQADLEAKSRGLSLEAAARQMRHEFLARCSRSEQCHDVFLAHHADDQIETVFLNLLRGTGTAGLGGMRSQTPLRVGKAEFILHRPMLGIRRESISGYITSCRIPFREDASNQDTRHTRNRIRRDALPHLRKLFSANIDEAILRTSIILQDEEAWMQTLVPAPAESLACEELRAMPKALRRRLILRWLREQNVPEPGFAEIERVLGLLDIEGPAKVNLPGGWHARRRNKVVFLERPQ</sequence>
<dbReference type="Gene3D" id="1.20.59.20">
    <property type="match status" value="1"/>
</dbReference>
<dbReference type="InParanoid" id="A0A146GA97"/>
<name>A0A146GA97_TERSA</name>
<evidence type="ECO:0000256" key="2">
    <source>
        <dbReference type="ARBA" id="ARBA00022598"/>
    </source>
</evidence>
<dbReference type="EMBL" id="BDCO01000002">
    <property type="protein sequence ID" value="GAT34183.1"/>
    <property type="molecule type" value="Genomic_DNA"/>
</dbReference>
<dbReference type="Pfam" id="PF01171">
    <property type="entry name" value="ATP_bind_3"/>
    <property type="match status" value="1"/>
</dbReference>
<dbReference type="HAMAP" id="MF_01161">
    <property type="entry name" value="tRNA_Ile_lys_synt"/>
    <property type="match status" value="1"/>
</dbReference>
<accession>A0A146GA97</accession>
<dbReference type="CDD" id="cd01992">
    <property type="entry name" value="TilS_N"/>
    <property type="match status" value="1"/>
</dbReference>
<evidence type="ECO:0000259" key="8">
    <source>
        <dbReference type="Pfam" id="PF01171"/>
    </source>
</evidence>
<feature type="domain" description="tRNA(Ile)-lysidine synthase substrate-binding" evidence="9">
    <location>
        <begin position="256"/>
        <end position="318"/>
    </location>
</feature>
<dbReference type="GO" id="GO:0005737">
    <property type="term" value="C:cytoplasm"/>
    <property type="evidence" value="ECO:0007669"/>
    <property type="project" value="UniProtKB-SubCell"/>
</dbReference>
<dbReference type="InterPro" id="IPR015262">
    <property type="entry name" value="tRNA_Ile_lys_synt_subst-bd"/>
</dbReference>
<keyword evidence="2 7" id="KW-0436">Ligase</keyword>
<comment type="caution">
    <text evidence="10">The sequence shown here is derived from an EMBL/GenBank/DDBJ whole genome shotgun (WGS) entry which is preliminary data.</text>
</comment>
<evidence type="ECO:0000256" key="3">
    <source>
        <dbReference type="ARBA" id="ARBA00022694"/>
    </source>
</evidence>
<dbReference type="AlphaFoldDB" id="A0A146GA97"/>
<dbReference type="RefSeq" id="WP_075079834.1">
    <property type="nucleotide sequence ID" value="NZ_BDCO01000002.1"/>
</dbReference>
<dbReference type="Proteomes" id="UP000076023">
    <property type="component" value="Unassembled WGS sequence"/>
</dbReference>
<evidence type="ECO:0000256" key="7">
    <source>
        <dbReference type="HAMAP-Rule" id="MF_01161"/>
    </source>
</evidence>
<evidence type="ECO:0000256" key="1">
    <source>
        <dbReference type="ARBA" id="ARBA00022490"/>
    </source>
</evidence>
<keyword evidence="1 7" id="KW-0963">Cytoplasm</keyword>
<dbReference type="PANTHER" id="PTHR43033">
    <property type="entry name" value="TRNA(ILE)-LYSIDINE SYNTHASE-RELATED"/>
    <property type="match status" value="1"/>
</dbReference>
<evidence type="ECO:0000256" key="5">
    <source>
        <dbReference type="ARBA" id="ARBA00022840"/>
    </source>
</evidence>